<dbReference type="STRING" id="46224.B4102_2005"/>
<reference evidence="1 2" key="1">
    <citation type="submission" date="2016-01" db="EMBL/GenBank/DDBJ databases">
        <title>Genome Sequences of Twelve Sporeforming Bacillus Species Isolated from Foods.</title>
        <authorList>
            <person name="Berendsen E.M."/>
            <person name="Wells-Bennik M.H."/>
            <person name="Krawcyk A.O."/>
            <person name="De Jong A."/>
            <person name="Holsappel S."/>
            <person name="Eijlander R.T."/>
            <person name="Kuipers O.P."/>
        </authorList>
    </citation>
    <scope>NUCLEOTIDE SEQUENCE [LARGE SCALE GENOMIC DNA]</scope>
    <source>
        <strain evidence="1 2">B4102</strain>
    </source>
</reference>
<dbReference type="AlphaFoldDB" id="A0A150L426"/>
<evidence type="ECO:0008006" key="3">
    <source>
        <dbReference type="Google" id="ProtNLM"/>
    </source>
</evidence>
<evidence type="ECO:0000313" key="1">
    <source>
        <dbReference type="EMBL" id="KYD07060.1"/>
    </source>
</evidence>
<proteinExistence type="predicted"/>
<name>A0A150L426_9BACI</name>
<accession>A0A150L426</accession>
<gene>
    <name evidence="1" type="ORF">B4102_2005</name>
</gene>
<dbReference type="PATRIC" id="fig|46224.3.peg.2953"/>
<dbReference type="OrthoDB" id="1648298at2"/>
<dbReference type="Pfam" id="PF13171">
    <property type="entry name" value="DUF4004"/>
    <property type="match status" value="1"/>
</dbReference>
<protein>
    <recommendedName>
        <fullName evidence="3">DUF4004 domain-containing protein</fullName>
    </recommendedName>
</protein>
<dbReference type="Proteomes" id="UP000075666">
    <property type="component" value="Unassembled WGS sequence"/>
</dbReference>
<organism evidence="1 2">
    <name type="scientific">Heyndrickxia sporothermodurans</name>
    <dbReference type="NCBI Taxonomy" id="46224"/>
    <lineage>
        <taxon>Bacteria</taxon>
        <taxon>Bacillati</taxon>
        <taxon>Bacillota</taxon>
        <taxon>Bacilli</taxon>
        <taxon>Bacillales</taxon>
        <taxon>Bacillaceae</taxon>
        <taxon>Heyndrickxia</taxon>
    </lineage>
</organism>
<evidence type="ECO:0000313" key="2">
    <source>
        <dbReference type="Proteomes" id="UP000075666"/>
    </source>
</evidence>
<keyword evidence="2" id="KW-1185">Reference proteome</keyword>
<dbReference type="EMBL" id="LQYN01000046">
    <property type="protein sequence ID" value="KYD07060.1"/>
    <property type="molecule type" value="Genomic_DNA"/>
</dbReference>
<comment type="caution">
    <text evidence="1">The sequence shown here is derived from an EMBL/GenBank/DDBJ whole genome shotgun (WGS) entry which is preliminary data.</text>
</comment>
<dbReference type="RefSeq" id="WP_066231241.1">
    <property type="nucleotide sequence ID" value="NZ_JALKTV010000026.1"/>
</dbReference>
<sequence length="207" mass="24233">MSQDLISKKDLLDLTGISYGQLYRWKRKNLIPEEWFIRKSTFTGQETFFPKVKILERIEKIQLMKENLSLDELADVFSPELTNVSLSKEEILKRRISSKTVMDFFIENIGQLKEFSFEQTLTIYILEKMLQSGDINLEEGRMVLHVLQEHYRKVDSKTAELIFIRKLGMSTCFLASNSDELFFEKGTKVVVRLSLASCLEELKSKWT</sequence>
<dbReference type="InterPro" id="IPR025063">
    <property type="entry name" value="DUF4004"/>
</dbReference>